<evidence type="ECO:0008006" key="3">
    <source>
        <dbReference type="Google" id="ProtNLM"/>
    </source>
</evidence>
<protein>
    <recommendedName>
        <fullName evidence="3">CARDB domain-containing protein</fullName>
    </recommendedName>
</protein>
<organism evidence="2">
    <name type="scientific">candidate division CPR3 bacterium</name>
    <dbReference type="NCBI Taxonomy" id="2268181"/>
    <lineage>
        <taxon>Bacteria</taxon>
        <taxon>Bacteria division CPR3</taxon>
    </lineage>
</organism>
<evidence type="ECO:0000313" key="2">
    <source>
        <dbReference type="EMBL" id="HHR92376.1"/>
    </source>
</evidence>
<keyword evidence="1" id="KW-1133">Transmembrane helix</keyword>
<accession>A0A7C5YWE6</accession>
<sequence>MRRCKNFIVLSVIFIILIKPSFAVFCCRDPETYQSRCYNTGQCCNNLWYQLCINFEVWSRGGELGIGKPTPVNVYIRNIGAYPDEYNLNYKIIKGHNVIVDTRGHDKISVDPNGVRVLRPTVIILAQTIEPIEIEFNVSSTQNKTLWRTTTVRISAEEYLYSMSEFPTFLLIMIILLANIFYRKV</sequence>
<dbReference type="AlphaFoldDB" id="A0A7C5YWE6"/>
<feature type="transmembrane region" description="Helical" evidence="1">
    <location>
        <begin position="159"/>
        <end position="182"/>
    </location>
</feature>
<name>A0A7C5YWE6_UNCC3</name>
<evidence type="ECO:0000256" key="1">
    <source>
        <dbReference type="SAM" id="Phobius"/>
    </source>
</evidence>
<reference evidence="2" key="1">
    <citation type="journal article" date="2020" name="mSystems">
        <title>Genome- and Community-Level Interaction Insights into Carbon Utilization and Element Cycling Functions of Hydrothermarchaeota in Hydrothermal Sediment.</title>
        <authorList>
            <person name="Zhou Z."/>
            <person name="Liu Y."/>
            <person name="Xu W."/>
            <person name="Pan J."/>
            <person name="Luo Z.H."/>
            <person name="Li M."/>
        </authorList>
    </citation>
    <scope>NUCLEOTIDE SEQUENCE [LARGE SCALE GENOMIC DNA]</scope>
    <source>
        <strain evidence="2">SpSt-1042</strain>
    </source>
</reference>
<gene>
    <name evidence="2" type="ORF">ENL96_02585</name>
</gene>
<comment type="caution">
    <text evidence="2">The sequence shown here is derived from an EMBL/GenBank/DDBJ whole genome shotgun (WGS) entry which is preliminary data.</text>
</comment>
<keyword evidence="1" id="KW-0812">Transmembrane</keyword>
<keyword evidence="1" id="KW-0472">Membrane</keyword>
<proteinExistence type="predicted"/>
<dbReference type="EMBL" id="DRVY01000077">
    <property type="protein sequence ID" value="HHR92376.1"/>
    <property type="molecule type" value="Genomic_DNA"/>
</dbReference>